<keyword evidence="3" id="KW-0479">Metal-binding</keyword>
<sequence>MVATVPSSLVYYSIGFICFYVDRVRILAGRTMCRKQIVDAIEGIKRIAMQKFVASLQERETKCMRDRIDKLFNHSVCGGKYKRSMLLIEAYKALGGRQDEERMKMVANTAACLELLQSFFLIEDDVMDEGVSRRGKPCWHRLEGIGINGINDGLLLDCMVSYVLRSNRVSAEVRDAFDEARRVTVLGQILDGDTKGVEDCTWQRHRTITQHKTSHYTYFTPLQIAALLTAQPLIIEPLKRVAYQLGYLFQSKDDYMDCFGDKSITGKVGNDLREAKCTWVTCKAVEKLTHQPNFLADFQEHFGKRSITSEQKLKDILTHLRVADDFSLFRERYAVEILNSIDHFPMIDLRPVLRQSVDDLVNANL</sequence>
<evidence type="ECO:0000256" key="4">
    <source>
        <dbReference type="ARBA" id="ARBA00022842"/>
    </source>
</evidence>
<dbReference type="InterPro" id="IPR008949">
    <property type="entry name" value="Isoprenoid_synthase_dom_sf"/>
</dbReference>
<evidence type="ECO:0000313" key="8">
    <source>
        <dbReference type="WBParaSite" id="maker-PairedContig_223-snap-gene-0.10-mRNA-1"/>
    </source>
</evidence>
<dbReference type="Pfam" id="PF00348">
    <property type="entry name" value="polyprenyl_synt"/>
    <property type="match status" value="1"/>
</dbReference>
<dbReference type="InterPro" id="IPR000092">
    <property type="entry name" value="Polyprenyl_synt"/>
</dbReference>
<evidence type="ECO:0000256" key="7">
    <source>
        <dbReference type="RuleBase" id="RU004466"/>
    </source>
</evidence>
<evidence type="ECO:0000256" key="6">
    <source>
        <dbReference type="ARBA" id="ARBA00034546"/>
    </source>
</evidence>
<evidence type="ECO:0000256" key="3">
    <source>
        <dbReference type="ARBA" id="ARBA00022723"/>
    </source>
</evidence>
<dbReference type="WBParaSite" id="maker-PairedContig_223-snap-gene-0.10-mRNA-1">
    <property type="protein sequence ID" value="maker-PairedContig_223-snap-gene-0.10-mRNA-1"/>
    <property type="gene ID" value="maker-PairedContig_223-snap-gene-0.10"/>
</dbReference>
<dbReference type="GO" id="GO:0042811">
    <property type="term" value="P:pheromone biosynthetic process"/>
    <property type="evidence" value="ECO:0007669"/>
    <property type="project" value="UniProtKB-ARBA"/>
</dbReference>
<comment type="pathway">
    <text evidence="5">Pheromone biosynthesis.</text>
</comment>
<organism evidence="8">
    <name type="scientific">Wuchereria bancrofti</name>
    <dbReference type="NCBI Taxonomy" id="6293"/>
    <lineage>
        <taxon>Eukaryota</taxon>
        <taxon>Metazoa</taxon>
        <taxon>Ecdysozoa</taxon>
        <taxon>Nematoda</taxon>
        <taxon>Chromadorea</taxon>
        <taxon>Rhabditida</taxon>
        <taxon>Spirurina</taxon>
        <taxon>Spiruromorpha</taxon>
        <taxon>Filarioidea</taxon>
        <taxon>Onchocercidae</taxon>
        <taxon>Wuchereria</taxon>
    </lineage>
</organism>
<reference evidence="8" key="1">
    <citation type="submission" date="2016-11" db="UniProtKB">
        <authorList>
            <consortium name="WormBaseParasite"/>
        </authorList>
    </citation>
    <scope>IDENTIFICATION</scope>
    <source>
        <strain evidence="8">pt0022</strain>
    </source>
</reference>
<accession>A0A1I8EIN1</accession>
<dbReference type="SUPFAM" id="SSF48576">
    <property type="entry name" value="Terpenoid synthases"/>
    <property type="match status" value="1"/>
</dbReference>
<keyword evidence="2 7" id="KW-0808">Transferase</keyword>
<dbReference type="PROSITE" id="PS00723">
    <property type="entry name" value="POLYPRENYL_SYNTHASE_1"/>
    <property type="match status" value="1"/>
</dbReference>
<comment type="similarity">
    <text evidence="7">Belongs to the FPP/GGPP synthase family.</text>
</comment>
<comment type="cofactor">
    <cofactor evidence="1">
        <name>Mg(2+)</name>
        <dbReference type="ChEBI" id="CHEBI:18420"/>
    </cofactor>
</comment>
<proteinExistence type="inferred from homology"/>
<dbReference type="GO" id="GO:0004337">
    <property type="term" value="F:(2E,6E)-farnesyl diphosphate synthase activity"/>
    <property type="evidence" value="ECO:0007669"/>
    <property type="project" value="TreeGrafter"/>
</dbReference>
<dbReference type="PANTHER" id="PTHR11525">
    <property type="entry name" value="FARNESYL-PYROPHOSPHATE SYNTHETASE"/>
    <property type="match status" value="1"/>
</dbReference>
<name>A0A1I8EIN1_WUCBA</name>
<dbReference type="Gene3D" id="1.10.600.10">
    <property type="entry name" value="Farnesyl Diphosphate Synthase"/>
    <property type="match status" value="1"/>
</dbReference>
<dbReference type="GO" id="GO:0005737">
    <property type="term" value="C:cytoplasm"/>
    <property type="evidence" value="ECO:0007669"/>
    <property type="project" value="TreeGrafter"/>
</dbReference>
<evidence type="ECO:0000256" key="5">
    <source>
        <dbReference type="ARBA" id="ARBA00033740"/>
    </source>
</evidence>
<dbReference type="CDD" id="cd00685">
    <property type="entry name" value="Trans_IPPS_HT"/>
    <property type="match status" value="1"/>
</dbReference>
<protein>
    <recommendedName>
        <fullName evidence="6">Farnesyl pyrophosphate synthase</fullName>
    </recommendedName>
</protein>
<dbReference type="PANTHER" id="PTHR11525:SF0">
    <property type="entry name" value="FARNESYL PYROPHOSPHATE SYNTHASE"/>
    <property type="match status" value="1"/>
</dbReference>
<dbReference type="GO" id="GO:0045337">
    <property type="term" value="P:farnesyl diphosphate biosynthetic process"/>
    <property type="evidence" value="ECO:0007669"/>
    <property type="project" value="TreeGrafter"/>
</dbReference>
<dbReference type="InterPro" id="IPR039702">
    <property type="entry name" value="FPS1-like"/>
</dbReference>
<dbReference type="AlphaFoldDB" id="A0A1I8EIN1"/>
<evidence type="ECO:0000256" key="2">
    <source>
        <dbReference type="ARBA" id="ARBA00022679"/>
    </source>
</evidence>
<dbReference type="InterPro" id="IPR033749">
    <property type="entry name" value="Polyprenyl_synt_CS"/>
</dbReference>
<keyword evidence="4" id="KW-0460">Magnesium</keyword>
<evidence type="ECO:0000256" key="1">
    <source>
        <dbReference type="ARBA" id="ARBA00001946"/>
    </source>
</evidence>
<dbReference type="STRING" id="6293.A0A1I8EIN1"/>
<dbReference type="GO" id="GO:0046872">
    <property type="term" value="F:metal ion binding"/>
    <property type="evidence" value="ECO:0007669"/>
    <property type="project" value="UniProtKB-KW"/>
</dbReference>
<dbReference type="GO" id="GO:0004161">
    <property type="term" value="F:dimethylallyltranstransferase activity"/>
    <property type="evidence" value="ECO:0007669"/>
    <property type="project" value="TreeGrafter"/>
</dbReference>
<dbReference type="SFLD" id="SFLDS00005">
    <property type="entry name" value="Isoprenoid_Synthase_Type_I"/>
    <property type="match status" value="1"/>
</dbReference>